<reference evidence="4" key="1">
    <citation type="submission" date="2016-06" db="UniProtKB">
        <authorList>
            <consortium name="WormBaseParasite"/>
        </authorList>
    </citation>
    <scope>IDENTIFICATION</scope>
</reference>
<protein>
    <submittedName>
        <fullName evidence="4">CHCH domain-containing protein</fullName>
    </submittedName>
</protein>
<evidence type="ECO:0000313" key="4">
    <source>
        <dbReference type="WBParaSite" id="SBAD_0000369201-mRNA-1"/>
    </source>
</evidence>
<gene>
    <name evidence="2" type="ORF">SBAD_LOCUS3533</name>
</gene>
<dbReference type="SUPFAM" id="SSF47072">
    <property type="entry name" value="Cysteine alpha-hairpin motif"/>
    <property type="match status" value="1"/>
</dbReference>
<proteinExistence type="predicted"/>
<evidence type="ECO:0000313" key="2">
    <source>
        <dbReference type="EMBL" id="VDP01478.1"/>
    </source>
</evidence>
<evidence type="ECO:0000256" key="1">
    <source>
        <dbReference type="SAM" id="MobiDB-lite"/>
    </source>
</evidence>
<name>A0A183IIT7_9BILA</name>
<dbReference type="EMBL" id="UZAM01007797">
    <property type="protein sequence ID" value="VDP01478.1"/>
    <property type="molecule type" value="Genomic_DNA"/>
</dbReference>
<evidence type="ECO:0000313" key="3">
    <source>
        <dbReference type="Proteomes" id="UP000270296"/>
    </source>
</evidence>
<dbReference type="AlphaFoldDB" id="A0A183IIT7"/>
<feature type="compositionally biased region" description="Polar residues" evidence="1">
    <location>
        <begin position="109"/>
        <end position="124"/>
    </location>
</feature>
<keyword evidence="3" id="KW-1185">Reference proteome</keyword>
<dbReference type="PROSITE" id="PS51808">
    <property type="entry name" value="CHCH"/>
    <property type="match status" value="1"/>
</dbReference>
<dbReference type="Proteomes" id="UP000270296">
    <property type="component" value="Unassembled WGS sequence"/>
</dbReference>
<accession>A0A183IIT7</accession>
<organism evidence="4">
    <name type="scientific">Soboliphyme baturini</name>
    <dbReference type="NCBI Taxonomy" id="241478"/>
    <lineage>
        <taxon>Eukaryota</taxon>
        <taxon>Metazoa</taxon>
        <taxon>Ecdysozoa</taxon>
        <taxon>Nematoda</taxon>
        <taxon>Enoplea</taxon>
        <taxon>Dorylaimia</taxon>
        <taxon>Dioctophymatida</taxon>
        <taxon>Dioctophymatoidea</taxon>
        <taxon>Soboliphymatidae</taxon>
        <taxon>Soboliphyme</taxon>
    </lineage>
</organism>
<dbReference type="WBParaSite" id="SBAD_0000369201-mRNA-1">
    <property type="protein sequence ID" value="SBAD_0000369201-mRNA-1"/>
    <property type="gene ID" value="SBAD_0000369201"/>
</dbReference>
<dbReference type="OrthoDB" id="9971592at2759"/>
<dbReference type="InterPro" id="IPR009069">
    <property type="entry name" value="Cys_alpha_HP_mot_SF"/>
</dbReference>
<sequence>MLRPYHVIWNGNRHGDEDSRTDSTRQPVGFARHRGRWNGFVNNQLGSFLLATLINGICSEQQMDGKARALRSPDLLVITDDRMVADKISVTKEMNVSRVLRSLPPSPMTAFTRSDSEMDSTIPSPRSKVDSETAAAAIDGKEGWNSKKHLHKLGHRVYDNDHCLQEREQSIRCILQFDGEKGFCSDEFQNYARCRELWVQKVFGQSWSYGESNGWCAGGGTTPVIERRLTVVLS</sequence>
<reference evidence="2 3" key="2">
    <citation type="submission" date="2018-11" db="EMBL/GenBank/DDBJ databases">
        <authorList>
            <consortium name="Pathogen Informatics"/>
        </authorList>
    </citation>
    <scope>NUCLEOTIDE SEQUENCE [LARGE SCALE GENOMIC DNA]</scope>
</reference>
<feature type="region of interest" description="Disordered" evidence="1">
    <location>
        <begin position="107"/>
        <end position="128"/>
    </location>
</feature>